<organism evidence="2 3">
    <name type="scientific">Chlamydomonas schloesseri</name>
    <dbReference type="NCBI Taxonomy" id="2026947"/>
    <lineage>
        <taxon>Eukaryota</taxon>
        <taxon>Viridiplantae</taxon>
        <taxon>Chlorophyta</taxon>
        <taxon>core chlorophytes</taxon>
        <taxon>Chlorophyceae</taxon>
        <taxon>CS clade</taxon>
        <taxon>Chlamydomonadales</taxon>
        <taxon>Chlamydomonadaceae</taxon>
        <taxon>Chlamydomonas</taxon>
    </lineage>
</organism>
<proteinExistence type="predicted"/>
<sequence length="105" mass="11245">MHAHLQLGPEELVLRIQPPELRNQRIHLRLQVFWPRVGLAPRARRRRRYQSALGRGSHDPITYPSTGGVGVGGATAAATNIGTTTSATADTGTSMPAVRGGVGNR</sequence>
<dbReference type="EMBL" id="JAEHOD010000037">
    <property type="protein sequence ID" value="KAG2440661.1"/>
    <property type="molecule type" value="Genomic_DNA"/>
</dbReference>
<accession>A0A835TL65</accession>
<comment type="caution">
    <text evidence="2">The sequence shown here is derived from an EMBL/GenBank/DDBJ whole genome shotgun (WGS) entry which is preliminary data.</text>
</comment>
<protein>
    <submittedName>
        <fullName evidence="2">Uncharacterized protein</fullName>
    </submittedName>
</protein>
<reference evidence="2" key="1">
    <citation type="journal article" date="2020" name="bioRxiv">
        <title>Comparative genomics of Chlamydomonas.</title>
        <authorList>
            <person name="Craig R.J."/>
            <person name="Hasan A.R."/>
            <person name="Ness R.W."/>
            <person name="Keightley P.D."/>
        </authorList>
    </citation>
    <scope>NUCLEOTIDE SEQUENCE</scope>
    <source>
        <strain evidence="2">CCAP 11/173</strain>
    </source>
</reference>
<dbReference type="Proteomes" id="UP000613740">
    <property type="component" value="Unassembled WGS sequence"/>
</dbReference>
<dbReference type="AlphaFoldDB" id="A0A835TL65"/>
<gene>
    <name evidence="2" type="ORF">HYH02_010240</name>
</gene>
<feature type="region of interest" description="Disordered" evidence="1">
    <location>
        <begin position="44"/>
        <end position="66"/>
    </location>
</feature>
<evidence type="ECO:0000313" key="2">
    <source>
        <dbReference type="EMBL" id="KAG2440661.1"/>
    </source>
</evidence>
<evidence type="ECO:0000313" key="3">
    <source>
        <dbReference type="Proteomes" id="UP000613740"/>
    </source>
</evidence>
<name>A0A835TL65_9CHLO</name>
<keyword evidence="3" id="KW-1185">Reference proteome</keyword>
<evidence type="ECO:0000256" key="1">
    <source>
        <dbReference type="SAM" id="MobiDB-lite"/>
    </source>
</evidence>
<feature type="region of interest" description="Disordered" evidence="1">
    <location>
        <begin position="85"/>
        <end position="105"/>
    </location>
</feature>